<accession>A0A0R2RZ25</accession>
<evidence type="ECO:0000313" key="2">
    <source>
        <dbReference type="EMBL" id="KRO65917.1"/>
    </source>
</evidence>
<protein>
    <submittedName>
        <fullName evidence="2">Uncharacterized protein</fullName>
    </submittedName>
</protein>
<reference evidence="2 3" key="1">
    <citation type="submission" date="2015-10" db="EMBL/GenBank/DDBJ databases">
        <title>Metagenome-Assembled Genomes uncover a global brackish microbiome.</title>
        <authorList>
            <person name="Hugerth L.W."/>
            <person name="Larsson J."/>
            <person name="Alneberg J."/>
            <person name="Lindh M.V."/>
            <person name="Legrand C."/>
            <person name="Pinhassi J."/>
            <person name="Andersson A.F."/>
        </authorList>
    </citation>
    <scope>NUCLEOTIDE SEQUENCE [LARGE SCALE GENOMIC DNA]</scope>
    <source>
        <strain evidence="2">BACL4 MAG-120507-bin80</strain>
    </source>
</reference>
<sequence length="85" mass="9779">MKSENDTGEDMDRIERETSQSIKLQRVLRRTLLRNKHSLFFATIALVLCVVAVEGKLTDRQGRGAQFENPFFDLEIAPDIRSSLR</sequence>
<dbReference type="Proteomes" id="UP000051934">
    <property type="component" value="Unassembled WGS sequence"/>
</dbReference>
<dbReference type="EMBL" id="LIBB01000733">
    <property type="protein sequence ID" value="KRO65917.1"/>
    <property type="molecule type" value="Genomic_DNA"/>
</dbReference>
<proteinExistence type="predicted"/>
<gene>
    <name evidence="2" type="ORF">ABR69_05500</name>
</gene>
<keyword evidence="1" id="KW-1133">Transmembrane helix</keyword>
<feature type="transmembrane region" description="Helical" evidence="1">
    <location>
        <begin position="37"/>
        <end position="53"/>
    </location>
</feature>
<name>A0A0R2RZ25_9GAMM</name>
<dbReference type="AlphaFoldDB" id="A0A0R2RZ25"/>
<evidence type="ECO:0000256" key="1">
    <source>
        <dbReference type="SAM" id="Phobius"/>
    </source>
</evidence>
<comment type="caution">
    <text evidence="2">The sequence shown here is derived from an EMBL/GenBank/DDBJ whole genome shotgun (WGS) entry which is preliminary data.</text>
</comment>
<keyword evidence="1" id="KW-0472">Membrane</keyword>
<evidence type="ECO:0000313" key="3">
    <source>
        <dbReference type="Proteomes" id="UP000051934"/>
    </source>
</evidence>
<organism evidence="2 3">
    <name type="scientific">OM182 bacterium BACL3 MAG-120507-bin80</name>
    <dbReference type="NCBI Taxonomy" id="1655577"/>
    <lineage>
        <taxon>Bacteria</taxon>
        <taxon>Pseudomonadati</taxon>
        <taxon>Pseudomonadota</taxon>
        <taxon>Gammaproteobacteria</taxon>
        <taxon>OMG group</taxon>
        <taxon>OM182 clade</taxon>
    </lineage>
</organism>
<keyword evidence="1" id="KW-0812">Transmembrane</keyword>